<feature type="transmembrane region" description="Helical" evidence="2">
    <location>
        <begin position="43"/>
        <end position="65"/>
    </location>
</feature>
<accession>A0A0N4YD30</accession>
<dbReference type="Proteomes" id="UP000271162">
    <property type="component" value="Unassembled WGS sequence"/>
</dbReference>
<keyword evidence="2" id="KW-0812">Transmembrane</keyword>
<gene>
    <name evidence="3" type="ORF">NBR_LOCUS14502</name>
</gene>
<evidence type="ECO:0000313" key="4">
    <source>
        <dbReference type="Proteomes" id="UP000271162"/>
    </source>
</evidence>
<keyword evidence="4" id="KW-1185">Reference proteome</keyword>
<sequence>MRIRKSCKECYRYGTEKCVKVSGGFTCQCRTNWTASFLSGTTAGASILVATGSIVLLIRGLLAFVYRGTSSNDPQSYYQNLRCFFVSLAGLLSFFFRHPALLGISQIQCTVTAVMTTCCFTFGMAFFALEALTFYECASLRQLNSWTEPFWGRKRWYTSPAFRTLTPLLVLAAAVVGAFRSIPKEAASSWSCLGRFEPATRDFWFPIALAHSCLGLAALAFTLEGRFKRNNMPQFQLVLEEHLRTLPPCRREEVEKCQRNHGLTAIAPWLLYTTWLFIAISADWVVTPVNSWAIACSLGYGACELAIFILTTPQRSIPFPCGHGKKSVSSTDCSGDVEETGGGDDASAENAQQARSAFVPLKYCKRLKKKWTALYRKLREKNEKKTKAQVIWKIYRMKLQEDLEHVRTKSCRKRIKQLFCGWARKTYREDPQPDAVLKLKTRVDMYLEEREALMEDLVFLGGGEGDRGGMRYEAEKRAEKEHYVPPEFCIPMCYASVVDSYGYTQLEKVMKTPAEEALNLCQPSTSRQQEQVDDGGERGIAANQQNEEEAMLEWIQELTDSTFKMVVQNHDYLERSISLREWAPL</sequence>
<keyword evidence="2" id="KW-0472">Membrane</keyword>
<evidence type="ECO:0000256" key="2">
    <source>
        <dbReference type="SAM" id="Phobius"/>
    </source>
</evidence>
<dbReference type="STRING" id="27835.A0A0N4YD30"/>
<feature type="transmembrane region" description="Helical" evidence="2">
    <location>
        <begin position="77"/>
        <end position="96"/>
    </location>
</feature>
<dbReference type="AlphaFoldDB" id="A0A0N4YD30"/>
<proteinExistence type="predicted"/>
<protein>
    <submittedName>
        <fullName evidence="5">G_PROTEIN_RECEP_F2_4 domain-containing protein</fullName>
    </submittedName>
</protein>
<dbReference type="EMBL" id="UYSL01021387">
    <property type="protein sequence ID" value="VDL78091.1"/>
    <property type="molecule type" value="Genomic_DNA"/>
</dbReference>
<name>A0A0N4YD30_NIPBR</name>
<organism evidence="5">
    <name type="scientific">Nippostrongylus brasiliensis</name>
    <name type="common">Rat hookworm</name>
    <dbReference type="NCBI Taxonomy" id="27835"/>
    <lineage>
        <taxon>Eukaryota</taxon>
        <taxon>Metazoa</taxon>
        <taxon>Ecdysozoa</taxon>
        <taxon>Nematoda</taxon>
        <taxon>Chromadorea</taxon>
        <taxon>Rhabditida</taxon>
        <taxon>Rhabditina</taxon>
        <taxon>Rhabditomorpha</taxon>
        <taxon>Strongyloidea</taxon>
        <taxon>Heligmosomidae</taxon>
        <taxon>Nippostrongylus</taxon>
    </lineage>
</organism>
<feature type="transmembrane region" description="Helical" evidence="2">
    <location>
        <begin position="111"/>
        <end position="135"/>
    </location>
</feature>
<evidence type="ECO:0000256" key="1">
    <source>
        <dbReference type="SAM" id="MobiDB-lite"/>
    </source>
</evidence>
<evidence type="ECO:0000313" key="3">
    <source>
        <dbReference type="EMBL" id="VDL78091.1"/>
    </source>
</evidence>
<feature type="transmembrane region" description="Helical" evidence="2">
    <location>
        <begin position="161"/>
        <end position="183"/>
    </location>
</feature>
<feature type="region of interest" description="Disordered" evidence="1">
    <location>
        <begin position="324"/>
        <end position="348"/>
    </location>
</feature>
<dbReference type="WBParaSite" id="NBR_0001450101-mRNA-1">
    <property type="protein sequence ID" value="NBR_0001450101-mRNA-1"/>
    <property type="gene ID" value="NBR_0001450101"/>
</dbReference>
<reference evidence="3 4" key="2">
    <citation type="submission" date="2018-11" db="EMBL/GenBank/DDBJ databases">
        <authorList>
            <consortium name="Pathogen Informatics"/>
        </authorList>
    </citation>
    <scope>NUCLEOTIDE SEQUENCE [LARGE SCALE GENOMIC DNA]</scope>
</reference>
<reference evidence="5" key="1">
    <citation type="submission" date="2017-02" db="UniProtKB">
        <authorList>
            <consortium name="WormBaseParasite"/>
        </authorList>
    </citation>
    <scope>IDENTIFICATION</scope>
</reference>
<keyword evidence="2" id="KW-1133">Transmembrane helix</keyword>
<feature type="transmembrane region" description="Helical" evidence="2">
    <location>
        <begin position="203"/>
        <end position="223"/>
    </location>
</feature>
<evidence type="ECO:0000313" key="5">
    <source>
        <dbReference type="WBParaSite" id="NBR_0001450101-mRNA-1"/>
    </source>
</evidence>